<feature type="non-terminal residue" evidence="2">
    <location>
        <position position="1"/>
    </location>
</feature>
<proteinExistence type="predicted"/>
<feature type="compositionally biased region" description="Basic and acidic residues" evidence="1">
    <location>
        <begin position="43"/>
        <end position="60"/>
    </location>
</feature>
<accession>A0ABD0JNM5</accession>
<feature type="region of interest" description="Disordered" evidence="1">
    <location>
        <begin position="39"/>
        <end position="60"/>
    </location>
</feature>
<organism evidence="2 3">
    <name type="scientific">Batillaria attramentaria</name>
    <dbReference type="NCBI Taxonomy" id="370345"/>
    <lineage>
        <taxon>Eukaryota</taxon>
        <taxon>Metazoa</taxon>
        <taxon>Spiralia</taxon>
        <taxon>Lophotrochozoa</taxon>
        <taxon>Mollusca</taxon>
        <taxon>Gastropoda</taxon>
        <taxon>Caenogastropoda</taxon>
        <taxon>Sorbeoconcha</taxon>
        <taxon>Cerithioidea</taxon>
        <taxon>Batillariidae</taxon>
        <taxon>Batillaria</taxon>
    </lineage>
</organism>
<comment type="caution">
    <text evidence="2">The sequence shown here is derived from an EMBL/GenBank/DDBJ whole genome shotgun (WGS) entry which is preliminary data.</text>
</comment>
<protein>
    <submittedName>
        <fullName evidence="2">Uncharacterized protein</fullName>
    </submittedName>
</protein>
<dbReference type="Proteomes" id="UP001519460">
    <property type="component" value="Unassembled WGS sequence"/>
</dbReference>
<gene>
    <name evidence="2" type="ORF">BaRGS_00032105</name>
</gene>
<reference evidence="2 3" key="1">
    <citation type="journal article" date="2023" name="Sci. Data">
        <title>Genome assembly of the Korean intertidal mud-creeper Batillaria attramentaria.</title>
        <authorList>
            <person name="Patra A.K."/>
            <person name="Ho P.T."/>
            <person name="Jun S."/>
            <person name="Lee S.J."/>
            <person name="Kim Y."/>
            <person name="Won Y.J."/>
        </authorList>
    </citation>
    <scope>NUCLEOTIDE SEQUENCE [LARGE SCALE GENOMIC DNA]</scope>
    <source>
        <strain evidence="2">Wonlab-2016</strain>
    </source>
</reference>
<evidence type="ECO:0000256" key="1">
    <source>
        <dbReference type="SAM" id="MobiDB-lite"/>
    </source>
</evidence>
<name>A0ABD0JNM5_9CAEN</name>
<evidence type="ECO:0000313" key="3">
    <source>
        <dbReference type="Proteomes" id="UP001519460"/>
    </source>
</evidence>
<sequence>SGVFDRFTLTEHIRCLETFCSLQVITECSSTLQSVESRTSQNQHREHAVPKEHVSHFVRY</sequence>
<dbReference type="AlphaFoldDB" id="A0ABD0JNM5"/>
<dbReference type="EMBL" id="JACVVK020000370">
    <property type="protein sequence ID" value="KAK7476630.1"/>
    <property type="molecule type" value="Genomic_DNA"/>
</dbReference>
<evidence type="ECO:0000313" key="2">
    <source>
        <dbReference type="EMBL" id="KAK7476630.1"/>
    </source>
</evidence>
<keyword evidence="3" id="KW-1185">Reference proteome</keyword>